<feature type="compositionally biased region" description="Polar residues" evidence="1">
    <location>
        <begin position="96"/>
        <end position="105"/>
    </location>
</feature>
<evidence type="ECO:0000256" key="1">
    <source>
        <dbReference type="SAM" id="MobiDB-lite"/>
    </source>
</evidence>
<dbReference type="AlphaFoldDB" id="A0A1D1UE36"/>
<dbReference type="EMBL" id="BDGG01000001">
    <property type="protein sequence ID" value="GAU88054.1"/>
    <property type="molecule type" value="Genomic_DNA"/>
</dbReference>
<feature type="compositionally biased region" description="Polar residues" evidence="1">
    <location>
        <begin position="69"/>
        <end position="84"/>
    </location>
</feature>
<feature type="chain" id="PRO_5012068429" evidence="2">
    <location>
        <begin position="16"/>
        <end position="230"/>
    </location>
</feature>
<feature type="region of interest" description="Disordered" evidence="1">
    <location>
        <begin position="41"/>
        <end position="170"/>
    </location>
</feature>
<feature type="compositionally biased region" description="Polar residues" evidence="1">
    <location>
        <begin position="144"/>
        <end position="166"/>
    </location>
</feature>
<name>A0A1D1UE36_RAMVA</name>
<comment type="caution">
    <text evidence="3">The sequence shown here is derived from an EMBL/GenBank/DDBJ whole genome shotgun (WGS) entry which is preliminary data.</text>
</comment>
<protein>
    <submittedName>
        <fullName evidence="3">Uncharacterized protein</fullName>
    </submittedName>
</protein>
<organism evidence="3 4">
    <name type="scientific">Ramazzottius varieornatus</name>
    <name type="common">Water bear</name>
    <name type="synonym">Tardigrade</name>
    <dbReference type="NCBI Taxonomy" id="947166"/>
    <lineage>
        <taxon>Eukaryota</taxon>
        <taxon>Metazoa</taxon>
        <taxon>Ecdysozoa</taxon>
        <taxon>Tardigrada</taxon>
        <taxon>Eutardigrada</taxon>
        <taxon>Parachela</taxon>
        <taxon>Hypsibioidea</taxon>
        <taxon>Ramazzottiidae</taxon>
        <taxon>Ramazzottius</taxon>
    </lineage>
</organism>
<dbReference type="Proteomes" id="UP000186922">
    <property type="component" value="Unassembled WGS sequence"/>
</dbReference>
<gene>
    <name evidence="3" type="primary">RvY_00822-1</name>
    <name evidence="3" type="synonym">RvY_00822.1</name>
    <name evidence="3" type="ORF">RvY_00822</name>
</gene>
<keyword evidence="4" id="KW-1185">Reference proteome</keyword>
<dbReference type="OrthoDB" id="10621778at2759"/>
<evidence type="ECO:0000256" key="2">
    <source>
        <dbReference type="SAM" id="SignalP"/>
    </source>
</evidence>
<reference evidence="3 4" key="1">
    <citation type="journal article" date="2016" name="Nat. Commun.">
        <title>Extremotolerant tardigrade genome and improved radiotolerance of human cultured cells by tardigrade-unique protein.</title>
        <authorList>
            <person name="Hashimoto T."/>
            <person name="Horikawa D.D."/>
            <person name="Saito Y."/>
            <person name="Kuwahara H."/>
            <person name="Kozuka-Hata H."/>
            <person name="Shin-I T."/>
            <person name="Minakuchi Y."/>
            <person name="Ohishi K."/>
            <person name="Motoyama A."/>
            <person name="Aizu T."/>
            <person name="Enomoto A."/>
            <person name="Kondo K."/>
            <person name="Tanaka S."/>
            <person name="Hara Y."/>
            <person name="Koshikawa S."/>
            <person name="Sagara H."/>
            <person name="Miura T."/>
            <person name="Yokobori S."/>
            <person name="Miyagawa K."/>
            <person name="Suzuki Y."/>
            <person name="Kubo T."/>
            <person name="Oyama M."/>
            <person name="Kohara Y."/>
            <person name="Fujiyama A."/>
            <person name="Arakawa K."/>
            <person name="Katayama T."/>
            <person name="Toyoda A."/>
            <person name="Kunieda T."/>
        </authorList>
    </citation>
    <scope>NUCLEOTIDE SEQUENCE [LARGE SCALE GENOMIC DNA]</scope>
    <source>
        <strain evidence="3 4">YOKOZUNA-1</strain>
    </source>
</reference>
<feature type="signal peptide" evidence="2">
    <location>
        <begin position="1"/>
        <end position="15"/>
    </location>
</feature>
<keyword evidence="2" id="KW-0732">Signal</keyword>
<sequence length="230" mass="25756">MTLFLLFSIVGLVWLTITVFKNSDNIRSTLTKLHSIPTMQRFTPADSGGGNKNNNATSTERYPPIEMDSMNNVNYKESVTSSRNDGGGGRPYRYQSVPSMNQPSDTGYGCRFDPDAGAGEEEGDLHHHPPHKHSTECAVHQEPSAISQGVPSQTQYPSYTSVGTEHSVQRSEERIPKCYKLKELESDLESITRLELDDPNDPQTDNDYVYGPWRVYCESRDGKLVNGNHR</sequence>
<evidence type="ECO:0000313" key="3">
    <source>
        <dbReference type="EMBL" id="GAU88054.1"/>
    </source>
</evidence>
<evidence type="ECO:0000313" key="4">
    <source>
        <dbReference type="Proteomes" id="UP000186922"/>
    </source>
</evidence>
<accession>A0A1D1UE36</accession>
<proteinExistence type="predicted"/>